<protein>
    <submittedName>
        <fullName evidence="7">LuxR C-terminal-related transcriptional regulator</fullName>
    </submittedName>
</protein>
<dbReference type="PROSITE" id="PS50110">
    <property type="entry name" value="RESPONSE_REGULATORY"/>
    <property type="match status" value="1"/>
</dbReference>
<feature type="domain" description="Response regulatory" evidence="6">
    <location>
        <begin position="4"/>
        <end position="121"/>
    </location>
</feature>
<reference evidence="8" key="1">
    <citation type="journal article" date="2019" name="Int. J. Syst. Evol. Microbiol.">
        <title>The Global Catalogue of Microorganisms (GCM) 10K type strain sequencing project: providing services to taxonomists for standard genome sequencing and annotation.</title>
        <authorList>
            <consortium name="The Broad Institute Genomics Platform"/>
            <consortium name="The Broad Institute Genome Sequencing Center for Infectious Disease"/>
            <person name="Wu L."/>
            <person name="Ma J."/>
        </authorList>
    </citation>
    <scope>NUCLEOTIDE SEQUENCE [LARGE SCALE GENOMIC DNA]</scope>
    <source>
        <strain evidence="8">JCM 9088</strain>
    </source>
</reference>
<dbReference type="InterPro" id="IPR011006">
    <property type="entry name" value="CheY-like_superfamily"/>
</dbReference>
<evidence type="ECO:0000313" key="8">
    <source>
        <dbReference type="Proteomes" id="UP001500403"/>
    </source>
</evidence>
<evidence type="ECO:0000259" key="6">
    <source>
        <dbReference type="PROSITE" id="PS50110"/>
    </source>
</evidence>
<evidence type="ECO:0000256" key="1">
    <source>
        <dbReference type="ARBA" id="ARBA00023015"/>
    </source>
</evidence>
<dbReference type="CDD" id="cd06170">
    <property type="entry name" value="LuxR_C_like"/>
    <property type="match status" value="1"/>
</dbReference>
<keyword evidence="2" id="KW-0238">DNA-binding</keyword>
<dbReference type="SMART" id="SM00421">
    <property type="entry name" value="HTH_LUXR"/>
    <property type="match status" value="1"/>
</dbReference>
<evidence type="ECO:0000259" key="5">
    <source>
        <dbReference type="PROSITE" id="PS50043"/>
    </source>
</evidence>
<dbReference type="SUPFAM" id="SSF46894">
    <property type="entry name" value="C-terminal effector domain of the bipartite response regulators"/>
    <property type="match status" value="1"/>
</dbReference>
<name>A0ABP6JXE9_9ACTN</name>
<dbReference type="PANTHER" id="PTHR44688">
    <property type="entry name" value="DNA-BINDING TRANSCRIPTIONAL ACTIVATOR DEVR_DOSR"/>
    <property type="match status" value="1"/>
</dbReference>
<dbReference type="PRINTS" id="PR00038">
    <property type="entry name" value="HTHLUXR"/>
</dbReference>
<organism evidence="7 8">
    <name type="scientific">Streptomyces enissocaesilis</name>
    <dbReference type="NCBI Taxonomy" id="332589"/>
    <lineage>
        <taxon>Bacteria</taxon>
        <taxon>Bacillati</taxon>
        <taxon>Actinomycetota</taxon>
        <taxon>Actinomycetes</taxon>
        <taxon>Kitasatosporales</taxon>
        <taxon>Streptomycetaceae</taxon>
        <taxon>Streptomyces</taxon>
        <taxon>Streptomyces rochei group</taxon>
    </lineage>
</organism>
<keyword evidence="3" id="KW-0804">Transcription</keyword>
<sequence length="233" mass="24150">MGVRLMVVDDHRLLAEALASALKLRGHRVLAATAPTSGAAAELVVSRAPEVCLFGTAAPAGPGVFDPIVHIKRERPQVAVLVLGPVPSPRGIAAAFAAGASGYVRHDERIEGVERAMVKARTGEAAVAPQLLQGAFAELLNPAAQPDDEGRRLLRMLTPREAEVLVRVADGENTRLIAAGMGIAPSTARTHVQRVLMKLGVGSRLEAAALAARTGLLDRAAADAARAGPDSLV</sequence>
<dbReference type="InterPro" id="IPR001789">
    <property type="entry name" value="Sig_transdc_resp-reg_receiver"/>
</dbReference>
<dbReference type="InterPro" id="IPR016032">
    <property type="entry name" value="Sig_transdc_resp-reg_C-effctor"/>
</dbReference>
<evidence type="ECO:0000256" key="4">
    <source>
        <dbReference type="PROSITE-ProRule" id="PRU00169"/>
    </source>
</evidence>
<gene>
    <name evidence="7" type="ORF">GCM10010446_38610</name>
</gene>
<proteinExistence type="predicted"/>
<evidence type="ECO:0000313" key="7">
    <source>
        <dbReference type="EMBL" id="GAA2949717.1"/>
    </source>
</evidence>
<dbReference type="EMBL" id="BAAAUD010000039">
    <property type="protein sequence ID" value="GAA2949717.1"/>
    <property type="molecule type" value="Genomic_DNA"/>
</dbReference>
<evidence type="ECO:0000256" key="2">
    <source>
        <dbReference type="ARBA" id="ARBA00023125"/>
    </source>
</evidence>
<dbReference type="SUPFAM" id="SSF52172">
    <property type="entry name" value="CheY-like"/>
    <property type="match status" value="1"/>
</dbReference>
<dbReference type="Proteomes" id="UP001500403">
    <property type="component" value="Unassembled WGS sequence"/>
</dbReference>
<evidence type="ECO:0000256" key="3">
    <source>
        <dbReference type="ARBA" id="ARBA00023163"/>
    </source>
</evidence>
<keyword evidence="8" id="KW-1185">Reference proteome</keyword>
<dbReference type="Pfam" id="PF00196">
    <property type="entry name" value="GerE"/>
    <property type="match status" value="1"/>
</dbReference>
<comment type="caution">
    <text evidence="7">The sequence shown here is derived from an EMBL/GenBank/DDBJ whole genome shotgun (WGS) entry which is preliminary data.</text>
</comment>
<dbReference type="Gene3D" id="3.40.50.2300">
    <property type="match status" value="1"/>
</dbReference>
<comment type="caution">
    <text evidence="4">Lacks conserved residue(s) required for the propagation of feature annotation.</text>
</comment>
<dbReference type="PROSITE" id="PS50043">
    <property type="entry name" value="HTH_LUXR_2"/>
    <property type="match status" value="1"/>
</dbReference>
<dbReference type="InterPro" id="IPR000792">
    <property type="entry name" value="Tscrpt_reg_LuxR_C"/>
</dbReference>
<keyword evidence="1" id="KW-0805">Transcription regulation</keyword>
<accession>A0ABP6JXE9</accession>
<feature type="domain" description="HTH luxR-type" evidence="5">
    <location>
        <begin position="150"/>
        <end position="215"/>
    </location>
</feature>
<dbReference type="RefSeq" id="WP_344496761.1">
    <property type="nucleotide sequence ID" value="NZ_BAAAUD010000039.1"/>
</dbReference>
<dbReference type="PANTHER" id="PTHR44688:SF16">
    <property type="entry name" value="DNA-BINDING TRANSCRIPTIONAL ACTIVATOR DEVR_DOSR"/>
    <property type="match status" value="1"/>
</dbReference>